<proteinExistence type="inferred from homology"/>
<keyword evidence="2" id="KW-0560">Oxidoreductase</keyword>
<evidence type="ECO:0000256" key="2">
    <source>
        <dbReference type="ARBA" id="ARBA00023002"/>
    </source>
</evidence>
<evidence type="ECO:0000313" key="6">
    <source>
        <dbReference type="Proteomes" id="UP000184749"/>
    </source>
</evidence>
<feature type="domain" description="Ketoreductase" evidence="4">
    <location>
        <begin position="3"/>
        <end position="182"/>
    </location>
</feature>
<dbReference type="InterPro" id="IPR036291">
    <property type="entry name" value="NAD(P)-bd_dom_sf"/>
</dbReference>
<dbReference type="EMBL" id="CP017101">
    <property type="protein sequence ID" value="APO66531.1"/>
    <property type="molecule type" value="Genomic_DNA"/>
</dbReference>
<name>A0A1L5NF58_9HYPH</name>
<dbReference type="NCBIfam" id="NF006114">
    <property type="entry name" value="PRK08263.1"/>
    <property type="match status" value="1"/>
</dbReference>
<dbReference type="GO" id="GO:0016491">
    <property type="term" value="F:oxidoreductase activity"/>
    <property type="evidence" value="ECO:0007669"/>
    <property type="project" value="UniProtKB-KW"/>
</dbReference>
<dbReference type="PROSITE" id="PS00061">
    <property type="entry name" value="ADH_SHORT"/>
    <property type="match status" value="1"/>
</dbReference>
<reference evidence="5 6" key="1">
    <citation type="submission" date="2016-09" db="EMBL/GenBank/DDBJ databases">
        <title>The complete genome sequences of Rhizobium gallicum, symbiovars gallicum and phaseoli, symbionts associated to common bean (Phaseolus vulgaris).</title>
        <authorList>
            <person name="Bustos P."/>
            <person name="Santamaria R.I."/>
            <person name="Perez-Carrascal O.M."/>
            <person name="Juarez S."/>
            <person name="Lozano L."/>
            <person name="Martinez-Flores I."/>
            <person name="Martinez-Romero E."/>
            <person name="Cevallos M."/>
            <person name="Romero D."/>
            <person name="Davila G."/>
            <person name="Gonzalez V."/>
        </authorList>
    </citation>
    <scope>NUCLEOTIDE SEQUENCE [LARGE SCALE GENOMIC DNA]</scope>
    <source>
        <strain evidence="5 6">IE4872</strain>
    </source>
</reference>
<evidence type="ECO:0000256" key="3">
    <source>
        <dbReference type="RuleBase" id="RU000363"/>
    </source>
</evidence>
<dbReference type="Proteomes" id="UP000184749">
    <property type="component" value="Chromosome"/>
</dbReference>
<dbReference type="SMART" id="SM00822">
    <property type="entry name" value="PKS_KR"/>
    <property type="match status" value="1"/>
</dbReference>
<dbReference type="InterPro" id="IPR002347">
    <property type="entry name" value="SDR_fam"/>
</dbReference>
<dbReference type="InterPro" id="IPR020904">
    <property type="entry name" value="Sc_DH/Rdtase_CS"/>
</dbReference>
<dbReference type="InterPro" id="IPR051911">
    <property type="entry name" value="SDR_oxidoreductase"/>
</dbReference>
<dbReference type="PANTHER" id="PTHR43976:SF16">
    <property type="entry name" value="SHORT-CHAIN DEHYDROGENASE_REDUCTASE FAMILY PROTEIN"/>
    <property type="match status" value="1"/>
</dbReference>
<dbReference type="InterPro" id="IPR057326">
    <property type="entry name" value="KR_dom"/>
</dbReference>
<dbReference type="Pfam" id="PF00106">
    <property type="entry name" value="adh_short"/>
    <property type="match status" value="1"/>
</dbReference>
<dbReference type="SUPFAM" id="SSF51735">
    <property type="entry name" value="NAD(P)-binding Rossmann-fold domains"/>
    <property type="match status" value="1"/>
</dbReference>
<dbReference type="PRINTS" id="PR00080">
    <property type="entry name" value="SDRFAMILY"/>
</dbReference>
<evidence type="ECO:0000256" key="1">
    <source>
        <dbReference type="ARBA" id="ARBA00006484"/>
    </source>
</evidence>
<dbReference type="CDD" id="cd05374">
    <property type="entry name" value="17beta-HSD-like_SDR_c"/>
    <property type="match status" value="1"/>
</dbReference>
<dbReference type="STRING" id="56730.IE4872_CH00877"/>
<dbReference type="Gene3D" id="3.40.50.720">
    <property type="entry name" value="NAD(P)-binding Rossmann-like Domain"/>
    <property type="match status" value="1"/>
</dbReference>
<gene>
    <name evidence="5" type="ORF">IE4872_CH00877</name>
</gene>
<organism evidence="5 6">
    <name type="scientific">Rhizobium gallicum</name>
    <dbReference type="NCBI Taxonomy" id="56730"/>
    <lineage>
        <taxon>Bacteria</taxon>
        <taxon>Pseudomonadati</taxon>
        <taxon>Pseudomonadota</taxon>
        <taxon>Alphaproteobacteria</taxon>
        <taxon>Hyphomicrobiales</taxon>
        <taxon>Rhizobiaceae</taxon>
        <taxon>Rhizobium/Agrobacterium group</taxon>
        <taxon>Rhizobium</taxon>
    </lineage>
</organism>
<dbReference type="PRINTS" id="PR00081">
    <property type="entry name" value="GDHRDH"/>
</dbReference>
<dbReference type="NCBIfam" id="NF004824">
    <property type="entry name" value="PRK06180.1"/>
    <property type="match status" value="1"/>
</dbReference>
<sequence>MSQRWLITGSSRGIGRALSEAVLDAGHRLIATARDPAQLADLTERHGEAVRVTALDVTDPSAAQAAVRLATESFGGLDVLVNNAGYGNVNSVEDTGLDEFRRQLETNLFGTIIVTKAAIPIMREQRRGHIIQFSSVGGRIGAPGRAAYSTAKWGVEGFSEVLAQEMALIGVKVTVIEPGGFRTDFAGSSTLLKDGRSEYDHVVGAAARMQRAFNGRQPGDPARAAKVILKVAAMDRPPLRLPLGSDAIEAIERADRTKLEELRRWRELSLSTDFPQEASTFG</sequence>
<evidence type="ECO:0000313" key="5">
    <source>
        <dbReference type="EMBL" id="APO66531.1"/>
    </source>
</evidence>
<protein>
    <submittedName>
        <fullName evidence="5">Short-chain dehydrogenase protein</fullName>
    </submittedName>
</protein>
<evidence type="ECO:0000259" key="4">
    <source>
        <dbReference type="SMART" id="SM00822"/>
    </source>
</evidence>
<dbReference type="PANTHER" id="PTHR43976">
    <property type="entry name" value="SHORT CHAIN DEHYDROGENASE"/>
    <property type="match status" value="1"/>
</dbReference>
<dbReference type="AlphaFoldDB" id="A0A1L5NF58"/>
<comment type="similarity">
    <text evidence="1 3">Belongs to the short-chain dehydrogenases/reductases (SDR) family.</text>
</comment>
<accession>A0A1L5NF58</accession>
<dbReference type="OrthoDB" id="9793825at2"/>
<dbReference type="RefSeq" id="WP_074066776.1">
    <property type="nucleotide sequence ID" value="NZ_CP017101.1"/>
</dbReference>